<evidence type="ECO:0000313" key="3">
    <source>
        <dbReference type="EMBL" id="TWI02794.1"/>
    </source>
</evidence>
<evidence type="ECO:0000313" key="4">
    <source>
        <dbReference type="Proteomes" id="UP000315167"/>
    </source>
</evidence>
<feature type="compositionally biased region" description="Basic and acidic residues" evidence="1">
    <location>
        <begin position="35"/>
        <end position="49"/>
    </location>
</feature>
<name>A0A562L5S7_9GAMM</name>
<feature type="compositionally biased region" description="Low complexity" evidence="1">
    <location>
        <begin position="55"/>
        <end position="69"/>
    </location>
</feature>
<dbReference type="InterPro" id="IPR038610">
    <property type="entry name" value="FliK-like_C_sf"/>
</dbReference>
<keyword evidence="3" id="KW-0969">Cilium</keyword>
<dbReference type="PANTHER" id="PTHR37533:SF2">
    <property type="entry name" value="FLAGELLAR HOOK-LENGTH CONTROL PROTEIN"/>
    <property type="match status" value="1"/>
</dbReference>
<dbReference type="InterPro" id="IPR052563">
    <property type="entry name" value="FliK"/>
</dbReference>
<keyword evidence="3" id="KW-0282">Flagellum</keyword>
<protein>
    <submittedName>
        <fullName evidence="3">Flagellar hook-length control protein FliK</fullName>
    </submittedName>
</protein>
<feature type="domain" description="Flagellar hook-length control protein-like C-terminal" evidence="2">
    <location>
        <begin position="279"/>
        <end position="357"/>
    </location>
</feature>
<keyword evidence="3" id="KW-0966">Cell projection</keyword>
<evidence type="ECO:0000256" key="1">
    <source>
        <dbReference type="SAM" id="MobiDB-lite"/>
    </source>
</evidence>
<reference evidence="3 4" key="1">
    <citation type="journal article" date="2015" name="Stand. Genomic Sci.">
        <title>Genomic Encyclopedia of Bacterial and Archaeal Type Strains, Phase III: the genomes of soil and plant-associated and newly described type strains.</title>
        <authorList>
            <person name="Whitman W.B."/>
            <person name="Woyke T."/>
            <person name="Klenk H.P."/>
            <person name="Zhou Y."/>
            <person name="Lilburn T.G."/>
            <person name="Beck B.J."/>
            <person name="De Vos P."/>
            <person name="Vandamme P."/>
            <person name="Eisen J.A."/>
            <person name="Garrity G."/>
            <person name="Hugenholtz P."/>
            <person name="Kyrpides N.C."/>
        </authorList>
    </citation>
    <scope>NUCLEOTIDE SEQUENCE [LARGE SCALE GENOMIC DNA]</scope>
    <source>
        <strain evidence="3 4">CGMCC 1.10821</strain>
    </source>
</reference>
<dbReference type="InterPro" id="IPR021136">
    <property type="entry name" value="Flagellar_hook_control-like_C"/>
</dbReference>
<accession>A0A562L5S7</accession>
<feature type="region of interest" description="Disordered" evidence="1">
    <location>
        <begin position="228"/>
        <end position="252"/>
    </location>
</feature>
<proteinExistence type="predicted"/>
<sequence>MNTATLAGLAPTASPASRSADAKPATRDATTAANGDDRFERLLRGKEAARNPAVAAGTESTEGSAEAAAVSTKPKDADTPEPAQEQDEDTRDWPLAALALLGIPWTDAAQPAQPVALPETATGVAPTALPGGGGGAGSAPQAQALASAIDVLSAGIEGEPAPATAGIDATTGLPTEARPVDNTATTARSAENPLPSATQLAATAPAIAPEALPIAPTLKELTDTLRQDADGDSAAPTINAAAAPSPSTHGLPRTATVNLLAAPTPDLHSEHFDEAIGTRLTWMAEQKIGHAHIRMTPEQLGPVEIRLRLEGDRVHADFDSAQPEVRQALESSLPKLREMLGQHGFQLAHADVGHRQEAPARHPDARNHDGAPSAEGTDLRSPSPAPRHSVRGLLDAYA</sequence>
<dbReference type="Pfam" id="PF02120">
    <property type="entry name" value="Flg_hook"/>
    <property type="match status" value="1"/>
</dbReference>
<comment type="caution">
    <text evidence="3">The sequence shown here is derived from an EMBL/GenBank/DDBJ whole genome shotgun (WGS) entry which is preliminary data.</text>
</comment>
<feature type="compositionally biased region" description="Low complexity" evidence="1">
    <location>
        <begin position="233"/>
        <end position="247"/>
    </location>
</feature>
<keyword evidence="4" id="KW-1185">Reference proteome</keyword>
<dbReference type="RefSeq" id="WP_144899386.1">
    <property type="nucleotide sequence ID" value="NZ_VLKN01000004.1"/>
</dbReference>
<dbReference type="PANTHER" id="PTHR37533">
    <property type="entry name" value="FLAGELLAR HOOK-LENGTH CONTROL PROTEIN"/>
    <property type="match status" value="1"/>
</dbReference>
<dbReference type="Gene3D" id="3.30.750.140">
    <property type="match status" value="1"/>
</dbReference>
<gene>
    <name evidence="3" type="ORF">IP90_01892</name>
</gene>
<dbReference type="CDD" id="cd17470">
    <property type="entry name" value="T3SS_Flik_C"/>
    <property type="match status" value="1"/>
</dbReference>
<feature type="compositionally biased region" description="Basic and acidic residues" evidence="1">
    <location>
        <begin position="353"/>
        <end position="369"/>
    </location>
</feature>
<dbReference type="AlphaFoldDB" id="A0A562L5S7"/>
<evidence type="ECO:0000259" key="2">
    <source>
        <dbReference type="Pfam" id="PF02120"/>
    </source>
</evidence>
<dbReference type="Proteomes" id="UP000315167">
    <property type="component" value="Unassembled WGS sequence"/>
</dbReference>
<dbReference type="EMBL" id="VLKN01000004">
    <property type="protein sequence ID" value="TWI02794.1"/>
    <property type="molecule type" value="Genomic_DNA"/>
</dbReference>
<organism evidence="3 4">
    <name type="scientific">Luteimonas cucumeris</name>
    <dbReference type="NCBI Taxonomy" id="985012"/>
    <lineage>
        <taxon>Bacteria</taxon>
        <taxon>Pseudomonadati</taxon>
        <taxon>Pseudomonadota</taxon>
        <taxon>Gammaproteobacteria</taxon>
        <taxon>Lysobacterales</taxon>
        <taxon>Lysobacteraceae</taxon>
        <taxon>Luteimonas</taxon>
    </lineage>
</organism>
<dbReference type="OrthoDB" id="1792985at2"/>
<feature type="region of interest" description="Disordered" evidence="1">
    <location>
        <begin position="353"/>
        <end position="398"/>
    </location>
</feature>
<feature type="region of interest" description="Disordered" evidence="1">
    <location>
        <begin position="1"/>
        <end position="92"/>
    </location>
</feature>